<sequence>MKTSAENSLIPYRKSIGIRNVYGESCHVAAALQVIFHSLSDKCLSNILSLNTIINTSDRRYQSLTFLREFSILLSQMTNESGEDGDTDDALHKNGIDPTAFYETLENVVECKNVGDAGSSTRSILSKLYESLETLEKEIPNSKLISESIISELNFLFRGGSICHELRRSRLEKVQDKSSQNSSGCKIIKRKHSRAKKLKTLASPLPIPVRGYKSVSVALRSTLFSTQYIDGYKWENVDFDEEIIDMSEERSDNIIELMDGINLCDDRENSDNCSACDDDSSSSSDSSESSDSSSASSDSSDSSSSSSQQSHDSFNWKTKRISYPLSLPNIVLLQLNRSEFCNGLKRLVEDAIDIPMTLEIDSNYYHLIGAVQHTDRPIDDIIDDNIGFGHYVTYMKRKQPSESYKIESNDWVKFDDHRVNSFQIQSAQTSRESGIKSITEKQFCALLGGKTKKKRNFATMLLYKSHSATT</sequence>
<protein>
    <recommendedName>
        <fullName evidence="2">USP domain-containing protein</fullName>
    </recommendedName>
</protein>
<dbReference type="GO" id="GO:0016579">
    <property type="term" value="P:protein deubiquitination"/>
    <property type="evidence" value="ECO:0007669"/>
    <property type="project" value="InterPro"/>
</dbReference>
<name>A0AAD3CNZ9_9STRA</name>
<dbReference type="GO" id="GO:0004843">
    <property type="term" value="F:cysteine-type deubiquitinase activity"/>
    <property type="evidence" value="ECO:0007669"/>
    <property type="project" value="InterPro"/>
</dbReference>
<comment type="caution">
    <text evidence="3">The sequence shown here is derived from an EMBL/GenBank/DDBJ whole genome shotgun (WGS) entry which is preliminary data.</text>
</comment>
<dbReference type="InterPro" id="IPR038765">
    <property type="entry name" value="Papain-like_cys_pep_sf"/>
</dbReference>
<dbReference type="InterPro" id="IPR001394">
    <property type="entry name" value="Peptidase_C19_UCH"/>
</dbReference>
<feature type="domain" description="USP" evidence="2">
    <location>
        <begin position="16"/>
        <end position="442"/>
    </location>
</feature>
<dbReference type="InterPro" id="IPR028889">
    <property type="entry name" value="USP"/>
</dbReference>
<dbReference type="Gene3D" id="3.90.70.10">
    <property type="entry name" value="Cysteine proteinases"/>
    <property type="match status" value="1"/>
</dbReference>
<evidence type="ECO:0000259" key="2">
    <source>
        <dbReference type="PROSITE" id="PS50235"/>
    </source>
</evidence>
<dbReference type="EMBL" id="BLLK01000027">
    <property type="protein sequence ID" value="GFH48456.1"/>
    <property type="molecule type" value="Genomic_DNA"/>
</dbReference>
<proteinExistence type="predicted"/>
<evidence type="ECO:0000256" key="1">
    <source>
        <dbReference type="SAM" id="MobiDB-lite"/>
    </source>
</evidence>
<dbReference type="PROSITE" id="PS50235">
    <property type="entry name" value="USP_3"/>
    <property type="match status" value="1"/>
</dbReference>
<dbReference type="AlphaFoldDB" id="A0AAD3CNZ9"/>
<gene>
    <name evidence="3" type="ORF">CTEN210_04932</name>
</gene>
<dbReference type="Pfam" id="PF00443">
    <property type="entry name" value="UCH"/>
    <property type="match status" value="1"/>
</dbReference>
<accession>A0AAD3CNZ9</accession>
<evidence type="ECO:0000313" key="4">
    <source>
        <dbReference type="Proteomes" id="UP001054902"/>
    </source>
</evidence>
<evidence type="ECO:0000313" key="3">
    <source>
        <dbReference type="EMBL" id="GFH48456.1"/>
    </source>
</evidence>
<reference evidence="3 4" key="1">
    <citation type="journal article" date="2021" name="Sci. Rep.">
        <title>The genome of the diatom Chaetoceros tenuissimus carries an ancient integrated fragment of an extant virus.</title>
        <authorList>
            <person name="Hongo Y."/>
            <person name="Kimura K."/>
            <person name="Takaki Y."/>
            <person name="Yoshida Y."/>
            <person name="Baba S."/>
            <person name="Kobayashi G."/>
            <person name="Nagasaki K."/>
            <person name="Hano T."/>
            <person name="Tomaru Y."/>
        </authorList>
    </citation>
    <scope>NUCLEOTIDE SEQUENCE [LARGE SCALE GENOMIC DNA]</scope>
    <source>
        <strain evidence="3 4">NIES-3715</strain>
    </source>
</reference>
<keyword evidence="4" id="KW-1185">Reference proteome</keyword>
<dbReference type="SUPFAM" id="SSF54001">
    <property type="entry name" value="Cysteine proteinases"/>
    <property type="match status" value="1"/>
</dbReference>
<dbReference type="CDD" id="cd02257">
    <property type="entry name" value="Peptidase_C19"/>
    <property type="match status" value="1"/>
</dbReference>
<organism evidence="3 4">
    <name type="scientific">Chaetoceros tenuissimus</name>
    <dbReference type="NCBI Taxonomy" id="426638"/>
    <lineage>
        <taxon>Eukaryota</taxon>
        <taxon>Sar</taxon>
        <taxon>Stramenopiles</taxon>
        <taxon>Ochrophyta</taxon>
        <taxon>Bacillariophyta</taxon>
        <taxon>Coscinodiscophyceae</taxon>
        <taxon>Chaetocerotophycidae</taxon>
        <taxon>Chaetocerotales</taxon>
        <taxon>Chaetocerotaceae</taxon>
        <taxon>Chaetoceros</taxon>
    </lineage>
</organism>
<feature type="region of interest" description="Disordered" evidence="1">
    <location>
        <begin position="274"/>
        <end position="311"/>
    </location>
</feature>
<dbReference type="Proteomes" id="UP001054902">
    <property type="component" value="Unassembled WGS sequence"/>
</dbReference>